<dbReference type="PANTHER" id="PTHR11638">
    <property type="entry name" value="ATP-DEPENDENT CLP PROTEASE"/>
    <property type="match status" value="1"/>
</dbReference>
<dbReference type="GO" id="GO:0016887">
    <property type="term" value="F:ATP hydrolysis activity"/>
    <property type="evidence" value="ECO:0007669"/>
    <property type="project" value="InterPro"/>
</dbReference>
<evidence type="ECO:0000256" key="1">
    <source>
        <dbReference type="ARBA" id="ARBA00008675"/>
    </source>
</evidence>
<dbReference type="Gene3D" id="1.10.1780.10">
    <property type="entry name" value="Clp, N-terminal domain"/>
    <property type="match status" value="1"/>
</dbReference>
<keyword evidence="7" id="KW-0175">Coiled coil</keyword>
<evidence type="ECO:0000313" key="10">
    <source>
        <dbReference type="Proteomes" id="UP000002412"/>
    </source>
</evidence>
<evidence type="ECO:0000256" key="5">
    <source>
        <dbReference type="ARBA" id="ARBA00023186"/>
    </source>
</evidence>
<dbReference type="InterPro" id="IPR003959">
    <property type="entry name" value="ATPase_AAA_core"/>
</dbReference>
<dbReference type="PROSITE" id="PS51903">
    <property type="entry name" value="CLP_R"/>
    <property type="match status" value="1"/>
</dbReference>
<dbReference type="Pfam" id="PF17871">
    <property type="entry name" value="AAA_lid_9"/>
    <property type="match status" value="1"/>
</dbReference>
<dbReference type="SMART" id="SM01086">
    <property type="entry name" value="ClpB_D2-small"/>
    <property type="match status" value="1"/>
</dbReference>
<dbReference type="CDD" id="cd19499">
    <property type="entry name" value="RecA-like_ClpB_Hsp104-like"/>
    <property type="match status" value="1"/>
</dbReference>
<dbReference type="CDD" id="cd00009">
    <property type="entry name" value="AAA"/>
    <property type="match status" value="1"/>
</dbReference>
<dbReference type="Pfam" id="PF02861">
    <property type="entry name" value="Clp_N"/>
    <property type="match status" value="1"/>
</dbReference>
<dbReference type="HOGENOM" id="CLU_005070_1_1_6"/>
<dbReference type="KEGG" id="ypi:YpsIP31758_3430"/>
<evidence type="ECO:0000256" key="4">
    <source>
        <dbReference type="ARBA" id="ARBA00022840"/>
    </source>
</evidence>
<dbReference type="InterPro" id="IPR003593">
    <property type="entry name" value="AAA+_ATPase"/>
</dbReference>
<dbReference type="InterPro" id="IPR036628">
    <property type="entry name" value="Clp_N_dom_sf"/>
</dbReference>
<dbReference type="Pfam" id="PF07724">
    <property type="entry name" value="AAA_2"/>
    <property type="match status" value="1"/>
</dbReference>
<dbReference type="SMART" id="SM00382">
    <property type="entry name" value="AAA"/>
    <property type="match status" value="2"/>
</dbReference>
<dbReference type="InterPro" id="IPR017729">
    <property type="entry name" value="ATPase_T6SS_ClpV1"/>
</dbReference>
<keyword evidence="3" id="KW-0547">Nucleotide-binding</keyword>
<dbReference type="EMBL" id="CP000720">
    <property type="protein sequence ID" value="ABS48361.1"/>
    <property type="molecule type" value="Genomic_DNA"/>
</dbReference>
<evidence type="ECO:0000259" key="8">
    <source>
        <dbReference type="PROSITE" id="PS51903"/>
    </source>
</evidence>
<dbReference type="PANTHER" id="PTHR11638:SF184">
    <property type="entry name" value="ATPASE WITH CHAPERONE ACTIVITY"/>
    <property type="match status" value="1"/>
</dbReference>
<dbReference type="InterPro" id="IPR050130">
    <property type="entry name" value="ClpA_ClpB"/>
</dbReference>
<gene>
    <name evidence="9" type="ordered locus">YpsIP31758_3430</name>
</gene>
<proteinExistence type="inferred from homology"/>
<keyword evidence="4" id="KW-0067">ATP-binding</keyword>
<keyword evidence="2 6" id="KW-0677">Repeat</keyword>
<reference evidence="9 10" key="1">
    <citation type="journal article" date="2007" name="PLoS Genet.">
        <title>The complete genome sequence of Yersinia pseudotuberculosis IP31758, the causative agent of Far East scarlet-like fever.</title>
        <authorList>
            <person name="Eppinger M."/>
            <person name="Rosovitz M.J."/>
            <person name="Fricke W.F."/>
            <person name="Rasko D.A."/>
            <person name="Kokorina G."/>
            <person name="Fayolle C."/>
            <person name="Lindler L.E."/>
            <person name="Carniel E."/>
            <person name="Ravel J."/>
        </authorList>
    </citation>
    <scope>NUCLEOTIDE SEQUENCE [LARGE SCALE GENOMIC DNA]</scope>
    <source>
        <strain evidence="9 10">IP 31758</strain>
    </source>
</reference>
<dbReference type="InterPro" id="IPR004176">
    <property type="entry name" value="Clp_R_N"/>
</dbReference>
<dbReference type="InterPro" id="IPR019489">
    <property type="entry name" value="Clp_ATPase_C"/>
</dbReference>
<dbReference type="GO" id="GO:0005737">
    <property type="term" value="C:cytoplasm"/>
    <property type="evidence" value="ECO:0007669"/>
    <property type="project" value="TreeGrafter"/>
</dbReference>
<name>A0A0U1QZW2_YERP3</name>
<dbReference type="InterPro" id="IPR001270">
    <property type="entry name" value="ClpA/B"/>
</dbReference>
<evidence type="ECO:0000313" key="9">
    <source>
        <dbReference type="EMBL" id="ABS48361.1"/>
    </source>
</evidence>
<evidence type="ECO:0000256" key="6">
    <source>
        <dbReference type="PROSITE-ProRule" id="PRU01251"/>
    </source>
</evidence>
<feature type="coiled-coil region" evidence="7">
    <location>
        <begin position="440"/>
        <end position="491"/>
    </location>
</feature>
<organism evidence="9 10">
    <name type="scientific">Yersinia pseudotuberculosis serotype O:1b (strain IP 31758)</name>
    <dbReference type="NCBI Taxonomy" id="349747"/>
    <lineage>
        <taxon>Bacteria</taxon>
        <taxon>Pseudomonadati</taxon>
        <taxon>Pseudomonadota</taxon>
        <taxon>Gammaproteobacteria</taxon>
        <taxon>Enterobacterales</taxon>
        <taxon>Yersiniaceae</taxon>
        <taxon>Yersinia</taxon>
    </lineage>
</organism>
<dbReference type="SUPFAM" id="SSF81923">
    <property type="entry name" value="Double Clp-N motif"/>
    <property type="match status" value="1"/>
</dbReference>
<dbReference type="GO" id="GO:0034605">
    <property type="term" value="P:cellular response to heat"/>
    <property type="evidence" value="ECO:0007669"/>
    <property type="project" value="TreeGrafter"/>
</dbReference>
<evidence type="ECO:0000256" key="7">
    <source>
        <dbReference type="SAM" id="Coils"/>
    </source>
</evidence>
<dbReference type="PRINTS" id="PR00300">
    <property type="entry name" value="CLPPROTEASEA"/>
</dbReference>
<dbReference type="InterPro" id="IPR027417">
    <property type="entry name" value="P-loop_NTPase"/>
</dbReference>
<comment type="similarity">
    <text evidence="1">Belongs to the ClpA/ClpB family.</text>
</comment>
<dbReference type="InterPro" id="IPR041546">
    <property type="entry name" value="ClpA/ClpB_AAA_lid"/>
</dbReference>
<dbReference type="SUPFAM" id="SSF52540">
    <property type="entry name" value="P-loop containing nucleoside triphosphate hydrolases"/>
    <property type="match status" value="2"/>
</dbReference>
<dbReference type="GO" id="GO:0005524">
    <property type="term" value="F:ATP binding"/>
    <property type="evidence" value="ECO:0007669"/>
    <property type="project" value="UniProtKB-KW"/>
</dbReference>
<dbReference type="Pfam" id="PF00004">
    <property type="entry name" value="AAA"/>
    <property type="match status" value="1"/>
</dbReference>
<dbReference type="AlphaFoldDB" id="A0A0U1QZW2"/>
<dbReference type="Proteomes" id="UP000002412">
    <property type="component" value="Chromosome"/>
</dbReference>
<evidence type="ECO:0000256" key="2">
    <source>
        <dbReference type="ARBA" id="ARBA00022737"/>
    </source>
</evidence>
<accession>A0A0U1QZW2</accession>
<sequence length="867" mass="96447">MGAITVYQRERLFNRLGTFAYKTFVEATRLCRSYRHEYVELEHWLKILMDQQRGDIPALLTHYGLSQTVISTQLDRIIQHMPVTKASVQDLSSRLESVVEGGLVLSQLMASPSPIRTSHILLALLQDTQHQRWLYRLCDEFKKLPVPQVAEEYEGLLVNSIEQTSEVQRGDALVTETDSSSSKEAHAALNKWCNDLTQQARDGEIDPVIGREAELRQVIDILLRRRQNNPILVGEAGVGKTAVVEALARKLASGDVPPLLQGARLLSLDLGRMQAGASMRGEFESRLKSLIDGISQSDTPVILFCDEAHTLVGAGGQAGTGDAVNLLKPMLARGALRMIAATTWSEYKQFIEPDAALTRRFQRVLIGEPNESTAVDMLRAIAPHFAQHHNVTIRDGAIHAAVRLSLRNLPSRQLPDKAISLLDTACARVALSQYAQPQAIEQLSAQLDVLKTEHQYLVREKQLGEAVDQRLDDVQTQIQAFEHELTALQSRHLHEQQLVREVLPEGEGSGMMTENARWGELMALQEASPLVYPWVDEQSIAAVLSDWTGIPSGKMLQDDIECVLNLEQRLGDHIFGQRNAIKEISQAIRIARAGIQSQERPLGIFLLAGSTGTGKTETANVLVETLYGGAHNLITFNMSEFQEAHTLSTLKGAPPGYVGYGKGGKLTEAVRRKPYSVILLDEFDKAHADIQDAFYQVFDKGWMEDAEGRRVSFRQCFILLTCNQGAEEIEQAYLTANDIKPGALKPLVYDALLRRFAPALLARVNIIPYIPLDQDALAQIASHHLARLQTRLWDEIGATLVTEGDIPGWIASRVCSHPNHGRAVEELLRQTLLPAVGNEVLKRRHEAEPLREIRLIVEETELSIEFA</sequence>
<evidence type="ECO:0000256" key="3">
    <source>
        <dbReference type="ARBA" id="ARBA00022741"/>
    </source>
</evidence>
<dbReference type="Gene3D" id="3.40.50.300">
    <property type="entry name" value="P-loop containing nucleotide triphosphate hydrolases"/>
    <property type="match status" value="3"/>
</dbReference>
<dbReference type="NCBIfam" id="TIGR03345">
    <property type="entry name" value="VI_ClpV1"/>
    <property type="match status" value="1"/>
</dbReference>
<feature type="domain" description="Clp R" evidence="8">
    <location>
        <begin position="13"/>
        <end position="152"/>
    </location>
</feature>
<keyword evidence="5" id="KW-0143">Chaperone</keyword>
<protein>
    <submittedName>
        <fullName evidence="9">ATPase, AAA family</fullName>
    </submittedName>
</protein>